<reference evidence="3" key="1">
    <citation type="submission" date="2020-06" db="EMBL/GenBank/DDBJ databases">
        <authorList>
            <person name="Li T."/>
            <person name="Hu X."/>
            <person name="Zhang T."/>
            <person name="Song X."/>
            <person name="Zhang H."/>
            <person name="Dai N."/>
            <person name="Sheng W."/>
            <person name="Hou X."/>
            <person name="Wei L."/>
        </authorList>
    </citation>
    <scope>NUCLEOTIDE SEQUENCE</scope>
    <source>
        <strain evidence="3">KEN1</strain>
        <tissue evidence="3">Leaf</tissue>
    </source>
</reference>
<proteinExistence type="predicted"/>
<dbReference type="PANTHER" id="PTHR31973:SF187">
    <property type="entry name" value="MUTATOR TRANSPOSASE MUDRA PROTEIN"/>
    <property type="match status" value="1"/>
</dbReference>
<reference evidence="3" key="2">
    <citation type="journal article" date="2024" name="Plant">
        <title>Genomic evolution and insights into agronomic trait innovations of Sesamum species.</title>
        <authorList>
            <person name="Miao H."/>
            <person name="Wang L."/>
            <person name="Qu L."/>
            <person name="Liu H."/>
            <person name="Sun Y."/>
            <person name="Le M."/>
            <person name="Wang Q."/>
            <person name="Wei S."/>
            <person name="Zheng Y."/>
            <person name="Lin W."/>
            <person name="Duan Y."/>
            <person name="Cao H."/>
            <person name="Xiong S."/>
            <person name="Wang X."/>
            <person name="Wei L."/>
            <person name="Li C."/>
            <person name="Ma Q."/>
            <person name="Ju M."/>
            <person name="Zhao R."/>
            <person name="Li G."/>
            <person name="Mu C."/>
            <person name="Tian Q."/>
            <person name="Mei H."/>
            <person name="Zhang T."/>
            <person name="Gao T."/>
            <person name="Zhang H."/>
        </authorList>
    </citation>
    <scope>NUCLEOTIDE SEQUENCE</scope>
    <source>
        <strain evidence="3">KEN1</strain>
    </source>
</reference>
<dbReference type="PANTHER" id="PTHR31973">
    <property type="entry name" value="POLYPROTEIN, PUTATIVE-RELATED"/>
    <property type="match status" value="1"/>
</dbReference>
<dbReference type="InterPro" id="IPR007527">
    <property type="entry name" value="Znf_SWIM"/>
</dbReference>
<evidence type="ECO:0000256" key="1">
    <source>
        <dbReference type="PROSITE-ProRule" id="PRU00325"/>
    </source>
</evidence>
<dbReference type="GO" id="GO:0008270">
    <property type="term" value="F:zinc ion binding"/>
    <property type="evidence" value="ECO:0007669"/>
    <property type="project" value="UniProtKB-KW"/>
</dbReference>
<keyword evidence="1" id="KW-0479">Metal-binding</keyword>
<name>A0AAW2VYB4_9LAMI</name>
<dbReference type="AlphaFoldDB" id="A0AAW2VYB4"/>
<comment type="caution">
    <text evidence="3">The sequence shown here is derived from an EMBL/GenBank/DDBJ whole genome shotgun (WGS) entry which is preliminary data.</text>
</comment>
<keyword evidence="1" id="KW-0863">Zinc-finger</keyword>
<gene>
    <name evidence="3" type="ORF">Slati_2787300</name>
</gene>
<protein>
    <recommendedName>
        <fullName evidence="2">SWIM-type domain-containing protein</fullName>
    </recommendedName>
</protein>
<organism evidence="3">
    <name type="scientific">Sesamum latifolium</name>
    <dbReference type="NCBI Taxonomy" id="2727402"/>
    <lineage>
        <taxon>Eukaryota</taxon>
        <taxon>Viridiplantae</taxon>
        <taxon>Streptophyta</taxon>
        <taxon>Embryophyta</taxon>
        <taxon>Tracheophyta</taxon>
        <taxon>Spermatophyta</taxon>
        <taxon>Magnoliopsida</taxon>
        <taxon>eudicotyledons</taxon>
        <taxon>Gunneridae</taxon>
        <taxon>Pentapetalae</taxon>
        <taxon>asterids</taxon>
        <taxon>lamiids</taxon>
        <taxon>Lamiales</taxon>
        <taxon>Pedaliaceae</taxon>
        <taxon>Sesamum</taxon>
    </lineage>
</organism>
<keyword evidence="1" id="KW-0862">Zinc</keyword>
<accession>A0AAW2VYB4</accession>
<dbReference type="EMBL" id="JACGWN010000009">
    <property type="protein sequence ID" value="KAL0434530.1"/>
    <property type="molecule type" value="Genomic_DNA"/>
</dbReference>
<feature type="domain" description="SWIM-type" evidence="2">
    <location>
        <begin position="144"/>
        <end position="176"/>
    </location>
</feature>
<dbReference type="PROSITE" id="PS50966">
    <property type="entry name" value="ZF_SWIM"/>
    <property type="match status" value="1"/>
</dbReference>
<sequence length="321" mass="36312">MCFQAAARATTNAKFDRAMKEIGELDVKVLEWLSDKPHFQWSRSHFKDYSKCDILLNNLCESFNSSILEVKEKPILTMLEWIREYLTVKMQQNRDRAAKMWSDKKICPKIKKIVDRNVDKASDCILIKANNWNYDISCYDGARYTVDLVAHTCSCRKWELSCIPCKNGMSAICAQELDLLDFLHSCYQVQTYTKVYEPRMMPMDGAYKEEDQCKVVKDNKHQGVCYNSICPALCILMDAYVFAPSPPPELQPSVKIRAPAPMAPMPHAFVSNPTPSASMKPSASALFIKDGKKFVKVSDLAGVLSSSSNATMQTKGEKKPT</sequence>
<evidence type="ECO:0000259" key="2">
    <source>
        <dbReference type="PROSITE" id="PS50966"/>
    </source>
</evidence>
<evidence type="ECO:0000313" key="3">
    <source>
        <dbReference type="EMBL" id="KAL0434530.1"/>
    </source>
</evidence>